<proteinExistence type="predicted"/>
<evidence type="ECO:0000256" key="8">
    <source>
        <dbReference type="ARBA" id="ARBA00023288"/>
    </source>
</evidence>
<evidence type="ECO:0000256" key="7">
    <source>
        <dbReference type="ARBA" id="ARBA00023180"/>
    </source>
</evidence>
<gene>
    <name evidence="11" type="ORF">ABEB36_008846</name>
</gene>
<keyword evidence="5 9" id="KW-1133">Transmembrane helix</keyword>
<accession>A0ABD1ER67</accession>
<organism evidence="11 12">
    <name type="scientific">Hypothenemus hampei</name>
    <name type="common">Coffee berry borer</name>
    <dbReference type="NCBI Taxonomy" id="57062"/>
    <lineage>
        <taxon>Eukaryota</taxon>
        <taxon>Metazoa</taxon>
        <taxon>Ecdysozoa</taxon>
        <taxon>Arthropoda</taxon>
        <taxon>Hexapoda</taxon>
        <taxon>Insecta</taxon>
        <taxon>Pterygota</taxon>
        <taxon>Neoptera</taxon>
        <taxon>Endopterygota</taxon>
        <taxon>Coleoptera</taxon>
        <taxon>Polyphaga</taxon>
        <taxon>Cucujiformia</taxon>
        <taxon>Curculionidae</taxon>
        <taxon>Scolytinae</taxon>
        <taxon>Hypothenemus</taxon>
    </lineage>
</organism>
<evidence type="ECO:0000313" key="11">
    <source>
        <dbReference type="EMBL" id="KAL1497970.1"/>
    </source>
</evidence>
<keyword evidence="8" id="KW-0449">Lipoprotein</keyword>
<keyword evidence="6 9" id="KW-0472">Membrane</keyword>
<protein>
    <recommendedName>
        <fullName evidence="13">Protein sleepless</fullName>
    </recommendedName>
</protein>
<dbReference type="PANTHER" id="PTHR33562">
    <property type="entry name" value="ATILLA, ISOFORM B-RELATED-RELATED"/>
    <property type="match status" value="1"/>
</dbReference>
<evidence type="ECO:0000256" key="4">
    <source>
        <dbReference type="ARBA" id="ARBA00022729"/>
    </source>
</evidence>
<keyword evidence="7" id="KW-0325">Glycoprotein</keyword>
<evidence type="ECO:0000313" key="12">
    <source>
        <dbReference type="Proteomes" id="UP001566132"/>
    </source>
</evidence>
<dbReference type="Pfam" id="PF17064">
    <property type="entry name" value="QVR"/>
    <property type="match status" value="1"/>
</dbReference>
<dbReference type="InterPro" id="IPR031424">
    <property type="entry name" value="QVR-like"/>
</dbReference>
<name>A0ABD1ER67_HYPHA</name>
<reference evidence="11 12" key="1">
    <citation type="submission" date="2024-05" db="EMBL/GenBank/DDBJ databases">
        <title>Genetic variation in Jamaican populations of the coffee berry borer (Hypothenemus hampei).</title>
        <authorList>
            <person name="Errbii M."/>
            <person name="Myrie A."/>
        </authorList>
    </citation>
    <scope>NUCLEOTIDE SEQUENCE [LARGE SCALE GENOMIC DNA]</scope>
    <source>
        <strain evidence="11">JA-Hopewell-2020-01-JO</strain>
        <tissue evidence="11">Whole body</tissue>
    </source>
</reference>
<feature type="transmembrane region" description="Helical" evidence="9">
    <location>
        <begin position="127"/>
        <end position="145"/>
    </location>
</feature>
<dbReference type="InterPro" id="IPR050975">
    <property type="entry name" value="Sleep_regulator"/>
</dbReference>
<evidence type="ECO:0000256" key="1">
    <source>
        <dbReference type="ARBA" id="ARBA00004589"/>
    </source>
</evidence>
<comment type="caution">
    <text evidence="11">The sequence shown here is derived from an EMBL/GenBank/DDBJ whole genome shotgun (WGS) entry which is preliminary data.</text>
</comment>
<evidence type="ECO:0000256" key="5">
    <source>
        <dbReference type="ARBA" id="ARBA00022989"/>
    </source>
</evidence>
<evidence type="ECO:0000256" key="6">
    <source>
        <dbReference type="ARBA" id="ARBA00023136"/>
    </source>
</evidence>
<keyword evidence="3 9" id="KW-0812">Transmembrane</keyword>
<dbReference type="Proteomes" id="UP001566132">
    <property type="component" value="Unassembled WGS sequence"/>
</dbReference>
<dbReference type="AlphaFoldDB" id="A0ABD1ER67"/>
<feature type="signal peptide" evidence="10">
    <location>
        <begin position="1"/>
        <end position="23"/>
    </location>
</feature>
<evidence type="ECO:0000256" key="9">
    <source>
        <dbReference type="SAM" id="Phobius"/>
    </source>
</evidence>
<dbReference type="GO" id="GO:0098552">
    <property type="term" value="C:side of membrane"/>
    <property type="evidence" value="ECO:0007669"/>
    <property type="project" value="UniProtKB-KW"/>
</dbReference>
<dbReference type="PANTHER" id="PTHR33562:SF29">
    <property type="entry name" value="PROTEIN SLEEPLESS"/>
    <property type="match status" value="1"/>
</dbReference>
<evidence type="ECO:0008006" key="13">
    <source>
        <dbReference type="Google" id="ProtNLM"/>
    </source>
</evidence>
<evidence type="ECO:0000256" key="3">
    <source>
        <dbReference type="ARBA" id="ARBA00022692"/>
    </source>
</evidence>
<keyword evidence="4 10" id="KW-0732">Signal</keyword>
<keyword evidence="12" id="KW-1185">Reference proteome</keyword>
<evidence type="ECO:0000256" key="10">
    <source>
        <dbReference type="SAM" id="SignalP"/>
    </source>
</evidence>
<sequence length="146" mass="16579">MQTVIIYFVTFLVFLTVFQISDAIRCYECVARLGPGDTNPCLYGDENQLRRVHCMGPSVCAAYHYQTLIPGMPPLNHITRGCQALRYGATCEDIFQELRRRNEILPGHHTCTTCSTDLCNSGVRIKISSLIMYFVLFVFISFLTLL</sequence>
<evidence type="ECO:0000256" key="2">
    <source>
        <dbReference type="ARBA" id="ARBA00022622"/>
    </source>
</evidence>
<feature type="chain" id="PRO_5044881549" description="Protein sleepless" evidence="10">
    <location>
        <begin position="24"/>
        <end position="146"/>
    </location>
</feature>
<dbReference type="EMBL" id="JBDJPC010000006">
    <property type="protein sequence ID" value="KAL1497970.1"/>
    <property type="molecule type" value="Genomic_DNA"/>
</dbReference>
<keyword evidence="2" id="KW-0336">GPI-anchor</keyword>
<comment type="subcellular location">
    <subcellularLocation>
        <location evidence="1">Membrane</location>
        <topology evidence="1">Lipid-anchor</topology>
        <topology evidence="1">GPI-anchor</topology>
    </subcellularLocation>
</comment>